<name>W9YQE2_9EURO</name>
<evidence type="ECO:0000256" key="1">
    <source>
        <dbReference type="SAM" id="Coils"/>
    </source>
</evidence>
<feature type="region of interest" description="Disordered" evidence="2">
    <location>
        <begin position="1"/>
        <end position="63"/>
    </location>
</feature>
<protein>
    <submittedName>
        <fullName evidence="3">Uncharacterized protein</fullName>
    </submittedName>
</protein>
<dbReference type="RefSeq" id="XP_007728356.1">
    <property type="nucleotide sequence ID" value="XM_007730166.1"/>
</dbReference>
<dbReference type="EMBL" id="AMGY01000001">
    <property type="protein sequence ID" value="EXJ91466.1"/>
    <property type="molecule type" value="Genomic_DNA"/>
</dbReference>
<dbReference type="GeneID" id="19164156"/>
<feature type="compositionally biased region" description="Basic residues" evidence="2">
    <location>
        <begin position="813"/>
        <end position="823"/>
    </location>
</feature>
<dbReference type="HOGENOM" id="CLU_346467_0_0_1"/>
<feature type="region of interest" description="Disordered" evidence="2">
    <location>
        <begin position="690"/>
        <end position="713"/>
    </location>
</feature>
<dbReference type="GO" id="GO:0031267">
    <property type="term" value="F:small GTPase binding"/>
    <property type="evidence" value="ECO:0007669"/>
    <property type="project" value="TreeGrafter"/>
</dbReference>
<organism evidence="3 4">
    <name type="scientific">Capronia epimyces CBS 606.96</name>
    <dbReference type="NCBI Taxonomy" id="1182542"/>
    <lineage>
        <taxon>Eukaryota</taxon>
        <taxon>Fungi</taxon>
        <taxon>Dikarya</taxon>
        <taxon>Ascomycota</taxon>
        <taxon>Pezizomycotina</taxon>
        <taxon>Eurotiomycetes</taxon>
        <taxon>Chaetothyriomycetidae</taxon>
        <taxon>Chaetothyriales</taxon>
        <taxon>Herpotrichiellaceae</taxon>
        <taxon>Capronia</taxon>
    </lineage>
</organism>
<sequence length="823" mass="93015">MSRDPRIRARTASHNVSDPSPAPSHGEQERRDYFTKRDCSASEVNTPQSPRSNGQNPRLARSEASELQKALLAFVSNAVDSSLARRKRDFMQAKAQSARTKYERYQRCFAQFPVVVEQALEEQKEIDSDFEYTQHEMRRCSEAENGATSDLARRLFDIVAKDNQESRSHAAQLHDLRRDMEELRSQATTNKEAQEAAAKLVDLAAENEALWKRVNSLQDRLPAIRQENEAVQKSVYSLQDRVKTMEQDLRDSRQRESEYSAKMDVSLRKEIVEVREQTQKLSADVKLLEEGSNGLESMKKSTNLELTQIQTRLGDAEDKMGLLQKDVAGDMRETETLYSQLADIKGKFETLENSIRSVESESHAMKDRFSTLQQTGTGFTDRIKLLQESLDGQIRNWNSLRTDVSALKSELATSLAQSSNEDLRAQLQELHDRVEKFTSETARENKARDGLLAEEIERINQDLSDRIDEIQHELMEVEKASKAQLSAPSLSTEHLQKLEILAGLQPRLRELEAGVGRLQKGLEKNIHMIQWQTHRFDNLTSETLVRQMIGVLSPILPKFEQGLVKVEAEIMQIQRKLAEPMAKVDAPPPENEQSIKAFEEGLALARTEAKLEYESLACEFRTTCDEVMVNFRRLEDLQNQSESQLATYRSTTEKKISDIEGQLDSLRMMLSRKDSSPTSSPSIRRAHSTLCLNNKGNATPSRQKSSVIERSNQDTIVCLQEPDGGGKVTVEPEELDADEIGKEASILLESFQKQPGRTLGRMKSTKSAKIGARTQPPTKRKRNDSDELDDASGSGSPTPEDTVLVQPHLQPRAAKRKNKPNDN</sequence>
<dbReference type="PANTHER" id="PTHR19327">
    <property type="entry name" value="GOLGIN"/>
    <property type="match status" value="1"/>
</dbReference>
<feature type="region of interest" description="Disordered" evidence="2">
    <location>
        <begin position="751"/>
        <end position="823"/>
    </location>
</feature>
<feature type="compositionally biased region" description="Basic and acidic residues" evidence="2">
    <location>
        <begin position="26"/>
        <end position="40"/>
    </location>
</feature>
<dbReference type="AlphaFoldDB" id="W9YQE2"/>
<evidence type="ECO:0000256" key="2">
    <source>
        <dbReference type="SAM" id="MobiDB-lite"/>
    </source>
</evidence>
<evidence type="ECO:0000313" key="4">
    <source>
        <dbReference type="Proteomes" id="UP000019478"/>
    </source>
</evidence>
<comment type="caution">
    <text evidence="3">The sequence shown here is derived from an EMBL/GenBank/DDBJ whole genome shotgun (WGS) entry which is preliminary data.</text>
</comment>
<reference evidence="3 4" key="1">
    <citation type="submission" date="2013-03" db="EMBL/GenBank/DDBJ databases">
        <title>The Genome Sequence of Capronia epimyces CBS 606.96.</title>
        <authorList>
            <consortium name="The Broad Institute Genomics Platform"/>
            <person name="Cuomo C."/>
            <person name="de Hoog S."/>
            <person name="Gorbushina A."/>
            <person name="Walker B."/>
            <person name="Young S.K."/>
            <person name="Zeng Q."/>
            <person name="Gargeya S."/>
            <person name="Fitzgerald M."/>
            <person name="Haas B."/>
            <person name="Abouelleil A."/>
            <person name="Allen A.W."/>
            <person name="Alvarado L."/>
            <person name="Arachchi H.M."/>
            <person name="Berlin A.M."/>
            <person name="Chapman S.B."/>
            <person name="Gainer-Dewar J."/>
            <person name="Goldberg J."/>
            <person name="Griggs A."/>
            <person name="Gujja S."/>
            <person name="Hansen M."/>
            <person name="Howarth C."/>
            <person name="Imamovic A."/>
            <person name="Ireland A."/>
            <person name="Larimer J."/>
            <person name="McCowan C."/>
            <person name="Murphy C."/>
            <person name="Pearson M."/>
            <person name="Poon T.W."/>
            <person name="Priest M."/>
            <person name="Roberts A."/>
            <person name="Saif S."/>
            <person name="Shea T."/>
            <person name="Sisk P."/>
            <person name="Sykes S."/>
            <person name="Wortman J."/>
            <person name="Nusbaum C."/>
            <person name="Birren B."/>
        </authorList>
    </citation>
    <scope>NUCLEOTIDE SEQUENCE [LARGE SCALE GENOMIC DNA]</scope>
    <source>
        <strain evidence="3 4">CBS 606.96</strain>
    </source>
</reference>
<gene>
    <name evidence="3" type="ORF">A1O3_00014</name>
</gene>
<dbReference type="GO" id="GO:0048193">
    <property type="term" value="P:Golgi vesicle transport"/>
    <property type="evidence" value="ECO:0007669"/>
    <property type="project" value="TreeGrafter"/>
</dbReference>
<dbReference type="STRING" id="1182542.W9YQE2"/>
<keyword evidence="1" id="KW-0175">Coiled coil</keyword>
<dbReference type="Gene3D" id="1.10.287.1490">
    <property type="match status" value="1"/>
</dbReference>
<evidence type="ECO:0000313" key="3">
    <source>
        <dbReference type="EMBL" id="EXJ91466.1"/>
    </source>
</evidence>
<dbReference type="Proteomes" id="UP000019478">
    <property type="component" value="Unassembled WGS sequence"/>
</dbReference>
<dbReference type="PANTHER" id="PTHR19327:SF0">
    <property type="entry name" value="GOLGIN SUBFAMILY A MEMBER 4"/>
    <property type="match status" value="1"/>
</dbReference>
<feature type="coiled-coil region" evidence="1">
    <location>
        <begin position="420"/>
        <end position="480"/>
    </location>
</feature>
<accession>W9YQE2</accession>
<feature type="coiled-coil region" evidence="1">
    <location>
        <begin position="166"/>
        <end position="234"/>
    </location>
</feature>
<feature type="compositionally biased region" description="Polar residues" evidence="2">
    <location>
        <begin position="42"/>
        <end position="56"/>
    </location>
</feature>
<dbReference type="GO" id="GO:0005794">
    <property type="term" value="C:Golgi apparatus"/>
    <property type="evidence" value="ECO:0007669"/>
    <property type="project" value="TreeGrafter"/>
</dbReference>
<proteinExistence type="predicted"/>
<dbReference type="OrthoDB" id="4160598at2759"/>
<keyword evidence="4" id="KW-1185">Reference proteome</keyword>